<organism evidence="2 3">
    <name type="scientific">Anas platyrhynchos</name>
    <name type="common">Mallard</name>
    <name type="synonym">Anas boschas</name>
    <dbReference type="NCBI Taxonomy" id="8839"/>
    <lineage>
        <taxon>Eukaryota</taxon>
        <taxon>Metazoa</taxon>
        <taxon>Chordata</taxon>
        <taxon>Craniata</taxon>
        <taxon>Vertebrata</taxon>
        <taxon>Euteleostomi</taxon>
        <taxon>Archelosauria</taxon>
        <taxon>Archosauria</taxon>
        <taxon>Dinosauria</taxon>
        <taxon>Saurischia</taxon>
        <taxon>Theropoda</taxon>
        <taxon>Coelurosauria</taxon>
        <taxon>Aves</taxon>
        <taxon>Neognathae</taxon>
        <taxon>Galloanserae</taxon>
        <taxon>Anseriformes</taxon>
        <taxon>Anatidae</taxon>
        <taxon>Anatinae</taxon>
        <taxon>Anas</taxon>
    </lineage>
</organism>
<accession>R0KAB3</accession>
<keyword evidence="3" id="KW-1185">Reference proteome</keyword>
<name>R0KAB3_ANAPL</name>
<proteinExistence type="predicted"/>
<feature type="region of interest" description="Disordered" evidence="1">
    <location>
        <begin position="1"/>
        <end position="119"/>
    </location>
</feature>
<protein>
    <submittedName>
        <fullName evidence="2">Uncharacterized protein</fullName>
    </submittedName>
</protein>
<dbReference type="AlphaFoldDB" id="R0KAB3"/>
<evidence type="ECO:0000313" key="2">
    <source>
        <dbReference type="EMBL" id="EOB07251.1"/>
    </source>
</evidence>
<sequence>MTEARCSTPPGTTAAPARQGADDIGNSIDLPGPRNSPSCPAGAFPALPPSAERGNELVKHLSQAQTPAHSSEPPSFRKSPLKVTEAPPAGRDGKRGCSSPSCRLQGSRWPSRGGDRPGGVLLEWSHQKQGHKGVGGGPCAKRPCPRGAVPKNVLLWEGPAAAPYLLLVSEEILGHKLVLPLRIQSLLEVEKIPNVCGNDDKKAKKQRHNPGTGTLLHERAGECFSHPQKRISPI</sequence>
<feature type="compositionally biased region" description="Polar residues" evidence="1">
    <location>
        <begin position="62"/>
        <end position="73"/>
    </location>
</feature>
<dbReference type="Proteomes" id="UP000296049">
    <property type="component" value="Unassembled WGS sequence"/>
</dbReference>
<gene>
    <name evidence="2" type="ORF">Anapl_17530</name>
</gene>
<reference evidence="3" key="1">
    <citation type="journal article" date="2013" name="Nat. Genet.">
        <title>The duck genome and transcriptome provide insight into an avian influenza virus reservoir species.</title>
        <authorList>
            <person name="Huang Y."/>
            <person name="Li Y."/>
            <person name="Burt D.W."/>
            <person name="Chen H."/>
            <person name="Zhang Y."/>
            <person name="Qian W."/>
            <person name="Kim H."/>
            <person name="Gan S."/>
            <person name="Zhao Y."/>
            <person name="Li J."/>
            <person name="Yi K."/>
            <person name="Feng H."/>
            <person name="Zhu P."/>
            <person name="Li B."/>
            <person name="Liu Q."/>
            <person name="Fairley S."/>
            <person name="Magor K.E."/>
            <person name="Du Z."/>
            <person name="Hu X."/>
            <person name="Goodman L."/>
            <person name="Tafer H."/>
            <person name="Vignal A."/>
            <person name="Lee T."/>
            <person name="Kim K.W."/>
            <person name="Sheng Z."/>
            <person name="An Y."/>
            <person name="Searle S."/>
            <person name="Herrero J."/>
            <person name="Groenen M.A."/>
            <person name="Crooijmans R.P."/>
            <person name="Faraut T."/>
            <person name="Cai Q."/>
            <person name="Webster R.G."/>
            <person name="Aldridge J.R."/>
            <person name="Warren W.C."/>
            <person name="Bartschat S."/>
            <person name="Kehr S."/>
            <person name="Marz M."/>
            <person name="Stadler P.F."/>
            <person name="Smith J."/>
            <person name="Kraus R.H."/>
            <person name="Zhao Y."/>
            <person name="Ren L."/>
            <person name="Fei J."/>
            <person name="Morisson M."/>
            <person name="Kaiser P."/>
            <person name="Griffin D.K."/>
            <person name="Rao M."/>
            <person name="Pitel F."/>
            <person name="Wang J."/>
            <person name="Li N."/>
        </authorList>
    </citation>
    <scope>NUCLEOTIDE SEQUENCE [LARGE SCALE GENOMIC DNA]</scope>
</reference>
<dbReference type="EMBL" id="KB742546">
    <property type="protein sequence ID" value="EOB07251.1"/>
    <property type="molecule type" value="Genomic_DNA"/>
</dbReference>
<evidence type="ECO:0000313" key="3">
    <source>
        <dbReference type="Proteomes" id="UP000296049"/>
    </source>
</evidence>
<evidence type="ECO:0000256" key="1">
    <source>
        <dbReference type="SAM" id="MobiDB-lite"/>
    </source>
</evidence>